<evidence type="ECO:0000313" key="8">
    <source>
        <dbReference type="EMBL" id="CAG90295.2"/>
    </source>
</evidence>
<comment type="similarity">
    <text evidence="2">Belongs to the glycosyltransferase 15 family.</text>
</comment>
<dbReference type="GO" id="GO:0005794">
    <property type="term" value="C:Golgi apparatus"/>
    <property type="evidence" value="ECO:0007669"/>
    <property type="project" value="TreeGrafter"/>
</dbReference>
<dbReference type="HOGENOM" id="CLU_024327_4_1_1"/>
<proteinExistence type="inferred from homology"/>
<evidence type="ECO:0000256" key="1">
    <source>
        <dbReference type="ARBA" id="ARBA00004606"/>
    </source>
</evidence>
<dbReference type="SUPFAM" id="SSF53448">
    <property type="entry name" value="Nucleotide-diphospho-sugar transferases"/>
    <property type="match status" value="1"/>
</dbReference>
<dbReference type="PANTHER" id="PTHR31121:SF6">
    <property type="entry name" value="ALPHA-1,2 MANNOSYLTRANSFERASE KTR1"/>
    <property type="match status" value="1"/>
</dbReference>
<dbReference type="eggNOG" id="KOG4472">
    <property type="taxonomic scope" value="Eukaryota"/>
</dbReference>
<dbReference type="EMBL" id="CR382139">
    <property type="protein sequence ID" value="CAG90295.2"/>
    <property type="molecule type" value="Genomic_DNA"/>
</dbReference>
<protein>
    <submittedName>
        <fullName evidence="8">DEHA2G06600p</fullName>
    </submittedName>
</protein>
<dbReference type="Gene3D" id="3.90.550.10">
    <property type="entry name" value="Spore Coat Polysaccharide Biosynthesis Protein SpsA, Chain A"/>
    <property type="match status" value="1"/>
</dbReference>
<dbReference type="Proteomes" id="UP000000599">
    <property type="component" value="Chromosome G"/>
</dbReference>
<dbReference type="InterPro" id="IPR002685">
    <property type="entry name" value="Glyco_trans_15"/>
</dbReference>
<evidence type="ECO:0000256" key="4">
    <source>
        <dbReference type="ARBA" id="ARBA00022679"/>
    </source>
</evidence>
<evidence type="ECO:0000313" key="9">
    <source>
        <dbReference type="Proteomes" id="UP000000599"/>
    </source>
</evidence>
<evidence type="ECO:0000256" key="5">
    <source>
        <dbReference type="ARBA" id="ARBA00022968"/>
    </source>
</evidence>
<evidence type="ECO:0000256" key="7">
    <source>
        <dbReference type="SAM" id="MobiDB-lite"/>
    </source>
</evidence>
<sequence length="433" mass="51453">MPSLNDNPLNVEELENTEASLKKDKQRESVFRLGDQESLLSQDPEYEASEPFKESKVFYNNKFVGRAVIGESNNNITDGIVDYQRENATFFSLVRNEDFSGIAEAIQSVEYRFNNKYHYDWVFANDEPFHPTFINVIQNLVSGQAHFVQISREIWSYPDWIDQDKANETRHTMKENKVKYGDSVSYRHMCRFNSGFFYRLPIMKNYRYYWRVEPEIEFQCDIFHQDWFKYMKENNKKYAFTLAPLELHTTVTNLWETVQEFSRKNPKLVAKDNNMDFLTEDGGATYNMCHFWSNFEIGDMDFYRSEAYSKFFDHIDKAGGFYYSRWGDAPVHSMGVSLLLSKDELFFMDNSGYFHSPNGDCPWDPKIRKERRCTCSTKKDATWLKSSCIPKWFEIHDIEKPPFVPKYAFVNQHKPPDEEEEKENEEEYDNKDE</sequence>
<dbReference type="GO" id="GO:0016020">
    <property type="term" value="C:membrane"/>
    <property type="evidence" value="ECO:0007669"/>
    <property type="project" value="UniProtKB-SubCell"/>
</dbReference>
<dbReference type="GO" id="GO:0006487">
    <property type="term" value="P:protein N-linked glycosylation"/>
    <property type="evidence" value="ECO:0007669"/>
    <property type="project" value="TreeGrafter"/>
</dbReference>
<keyword evidence="4" id="KW-0808">Transferase</keyword>
<dbReference type="GeneID" id="2904713"/>
<evidence type="ECO:0000256" key="3">
    <source>
        <dbReference type="ARBA" id="ARBA00022676"/>
    </source>
</evidence>
<evidence type="ECO:0000256" key="2">
    <source>
        <dbReference type="ARBA" id="ARBA00007677"/>
    </source>
</evidence>
<organism evidence="8 9">
    <name type="scientific">Debaryomyces hansenii (strain ATCC 36239 / CBS 767 / BCRC 21394 / JCM 1990 / NBRC 0083 / IGC 2968)</name>
    <name type="common">Yeast</name>
    <name type="synonym">Torulaspora hansenii</name>
    <dbReference type="NCBI Taxonomy" id="284592"/>
    <lineage>
        <taxon>Eukaryota</taxon>
        <taxon>Fungi</taxon>
        <taxon>Dikarya</taxon>
        <taxon>Ascomycota</taxon>
        <taxon>Saccharomycotina</taxon>
        <taxon>Pichiomycetes</taxon>
        <taxon>Debaryomycetaceae</taxon>
        <taxon>Debaryomyces</taxon>
    </lineage>
</organism>
<dbReference type="GO" id="GO:0006493">
    <property type="term" value="P:protein O-linked glycosylation"/>
    <property type="evidence" value="ECO:0007669"/>
    <property type="project" value="TreeGrafter"/>
</dbReference>
<feature type="region of interest" description="Disordered" evidence="7">
    <location>
        <begin position="408"/>
        <end position="433"/>
    </location>
</feature>
<reference evidence="8 9" key="1">
    <citation type="journal article" date="2004" name="Nature">
        <title>Genome evolution in yeasts.</title>
        <authorList>
            <consortium name="Genolevures"/>
            <person name="Dujon B."/>
            <person name="Sherman D."/>
            <person name="Fischer G."/>
            <person name="Durrens P."/>
            <person name="Casaregola S."/>
            <person name="Lafontaine I."/>
            <person name="de Montigny J."/>
            <person name="Marck C."/>
            <person name="Neuveglise C."/>
            <person name="Talla E."/>
            <person name="Goffard N."/>
            <person name="Frangeul L."/>
            <person name="Aigle M."/>
            <person name="Anthouard V."/>
            <person name="Babour A."/>
            <person name="Barbe V."/>
            <person name="Barnay S."/>
            <person name="Blanchin S."/>
            <person name="Beckerich J.M."/>
            <person name="Beyne E."/>
            <person name="Bleykasten C."/>
            <person name="Boisrame A."/>
            <person name="Boyer J."/>
            <person name="Cattolico L."/>
            <person name="Confanioleri F."/>
            <person name="de Daruvar A."/>
            <person name="Despons L."/>
            <person name="Fabre E."/>
            <person name="Fairhead C."/>
            <person name="Ferry-Dumazet H."/>
            <person name="Groppi A."/>
            <person name="Hantraye F."/>
            <person name="Hennequin C."/>
            <person name="Jauniaux N."/>
            <person name="Joyet P."/>
            <person name="Kachouri R."/>
            <person name="Kerrest A."/>
            <person name="Koszul R."/>
            <person name="Lemaire M."/>
            <person name="Lesur I."/>
            <person name="Ma L."/>
            <person name="Muller H."/>
            <person name="Nicaud J.M."/>
            <person name="Nikolski M."/>
            <person name="Oztas S."/>
            <person name="Ozier-Kalogeropoulos O."/>
            <person name="Pellenz S."/>
            <person name="Potier S."/>
            <person name="Richard G.F."/>
            <person name="Straub M.L."/>
            <person name="Suleau A."/>
            <person name="Swennene D."/>
            <person name="Tekaia F."/>
            <person name="Wesolowski-Louvel M."/>
            <person name="Westhof E."/>
            <person name="Wirth B."/>
            <person name="Zeniou-Meyer M."/>
            <person name="Zivanovic I."/>
            <person name="Bolotin-Fukuhara M."/>
            <person name="Thierry A."/>
            <person name="Bouchier C."/>
            <person name="Caudron B."/>
            <person name="Scarpelli C."/>
            <person name="Gaillardin C."/>
            <person name="Weissenbach J."/>
            <person name="Wincker P."/>
            <person name="Souciet J.L."/>
        </authorList>
    </citation>
    <scope>NUCLEOTIDE SEQUENCE [LARGE SCALE GENOMIC DNA]</scope>
    <source>
        <strain evidence="9">ATCC 36239 / CBS 767 / BCRC 21394 / JCM 1990 / NBRC 0083 / IGC 2968</strain>
    </source>
</reference>
<dbReference type="AlphaFoldDB" id="Q6BIY7"/>
<dbReference type="OrthoDB" id="439943at2759"/>
<dbReference type="GO" id="GO:0000032">
    <property type="term" value="P:cell wall mannoprotein biosynthetic process"/>
    <property type="evidence" value="ECO:0007669"/>
    <property type="project" value="TreeGrafter"/>
</dbReference>
<dbReference type="PANTHER" id="PTHR31121">
    <property type="entry name" value="ALPHA-1,2 MANNOSYLTRANSFERASE KTR1"/>
    <property type="match status" value="1"/>
</dbReference>
<dbReference type="FunFam" id="3.90.550.10:FF:000051">
    <property type="entry name" value="Alpha-1,2-mannosyltransferase (Ktr4)"/>
    <property type="match status" value="1"/>
</dbReference>
<feature type="active site" description="Nucleophile" evidence="6">
    <location>
        <position position="296"/>
    </location>
</feature>
<name>Q6BIY7_DEBHA</name>
<evidence type="ECO:0000256" key="6">
    <source>
        <dbReference type="PIRSR" id="PIRSR018153-1"/>
    </source>
</evidence>
<keyword evidence="5" id="KW-0735">Signal-anchor</keyword>
<dbReference type="OMA" id="YSRWGDA"/>
<dbReference type="CAZy" id="GT15">
    <property type="family name" value="Glycosyltransferase Family 15"/>
</dbReference>
<accession>Q6BIY7</accession>
<dbReference type="GO" id="GO:0000026">
    <property type="term" value="F:alpha-1,2-mannosyltransferase activity"/>
    <property type="evidence" value="ECO:0007669"/>
    <property type="project" value="TreeGrafter"/>
</dbReference>
<gene>
    <name evidence="8" type="ordered locus">DEHA2G06600g</name>
</gene>
<dbReference type="InParanoid" id="Q6BIY7"/>
<keyword evidence="5" id="KW-0812">Transmembrane</keyword>
<dbReference type="InterPro" id="IPR029044">
    <property type="entry name" value="Nucleotide-diphossugar_trans"/>
</dbReference>
<keyword evidence="9" id="KW-1185">Reference proteome</keyword>
<dbReference type="PIRSF" id="PIRSF018153">
    <property type="entry name" value="Glyco_trans_15"/>
    <property type="match status" value="1"/>
</dbReference>
<keyword evidence="3" id="KW-0328">Glycosyltransferase</keyword>
<comment type="subcellular location">
    <subcellularLocation>
        <location evidence="1">Membrane</location>
        <topology evidence="1">Single-pass type II membrane protein</topology>
    </subcellularLocation>
</comment>
<feature type="compositionally biased region" description="Acidic residues" evidence="7">
    <location>
        <begin position="417"/>
        <end position="433"/>
    </location>
</feature>
<dbReference type="RefSeq" id="XP_461834.2">
    <property type="nucleotide sequence ID" value="XM_461834.1"/>
</dbReference>
<dbReference type="KEGG" id="dha:DEHA2G06600g"/>
<dbReference type="Pfam" id="PF01793">
    <property type="entry name" value="Glyco_transf_15"/>
    <property type="match status" value="1"/>
</dbReference>